<evidence type="ECO:0000313" key="1">
    <source>
        <dbReference type="EMBL" id="GAF82902.1"/>
    </source>
</evidence>
<evidence type="ECO:0008006" key="2">
    <source>
        <dbReference type="Google" id="ProtNLM"/>
    </source>
</evidence>
<gene>
    <name evidence="1" type="ORF">S01H1_14288</name>
</gene>
<sequence>GTLKAKKGRGIDQTKDFTYWQTTYKIKRPGDYTFYVEPNPYWEPAEDCYIIHYTKVCVDALGLEEGWDDEIDLETEIVPLTRPYGLWAGNLFTGVVKVKGEPVPYAEVEIEYYNKDGKIKPPADPYITQLVKADKNGVFSYAMPKAGWWAFAALNEASWTMKGPDGQDKPIEIGAVYWVRTRDMK</sequence>
<dbReference type="EMBL" id="BARS01007422">
    <property type="protein sequence ID" value="GAF82902.1"/>
    <property type="molecule type" value="Genomic_DNA"/>
</dbReference>
<accession>X0T402</accession>
<reference evidence="1" key="1">
    <citation type="journal article" date="2014" name="Front. Microbiol.">
        <title>High frequency of phylogenetically diverse reductive dehalogenase-homologous genes in deep subseafloor sedimentary metagenomes.</title>
        <authorList>
            <person name="Kawai M."/>
            <person name="Futagami T."/>
            <person name="Toyoda A."/>
            <person name="Takaki Y."/>
            <person name="Nishi S."/>
            <person name="Hori S."/>
            <person name="Arai W."/>
            <person name="Tsubouchi T."/>
            <person name="Morono Y."/>
            <person name="Uchiyama I."/>
            <person name="Ito T."/>
            <person name="Fujiyama A."/>
            <person name="Inagaki F."/>
            <person name="Takami H."/>
        </authorList>
    </citation>
    <scope>NUCLEOTIDE SEQUENCE</scope>
    <source>
        <strain evidence="1">Expedition CK06-06</strain>
    </source>
</reference>
<organism evidence="1">
    <name type="scientific">marine sediment metagenome</name>
    <dbReference type="NCBI Taxonomy" id="412755"/>
    <lineage>
        <taxon>unclassified sequences</taxon>
        <taxon>metagenomes</taxon>
        <taxon>ecological metagenomes</taxon>
    </lineage>
</organism>
<dbReference type="AlphaFoldDB" id="X0T402"/>
<name>X0T402_9ZZZZ</name>
<proteinExistence type="predicted"/>
<comment type="caution">
    <text evidence="1">The sequence shown here is derived from an EMBL/GenBank/DDBJ whole genome shotgun (WGS) entry which is preliminary data.</text>
</comment>
<dbReference type="Pfam" id="PF10670">
    <property type="entry name" value="DUF4198"/>
    <property type="match status" value="1"/>
</dbReference>
<feature type="non-terminal residue" evidence="1">
    <location>
        <position position="1"/>
    </location>
</feature>
<protein>
    <recommendedName>
        <fullName evidence="2">DUF4198 domain-containing protein</fullName>
    </recommendedName>
</protein>
<dbReference type="InterPro" id="IPR019613">
    <property type="entry name" value="DUF4198"/>
</dbReference>